<evidence type="ECO:0000256" key="5">
    <source>
        <dbReference type="ARBA" id="ARBA00023136"/>
    </source>
</evidence>
<feature type="compositionally biased region" description="Polar residues" evidence="6">
    <location>
        <begin position="591"/>
        <end position="606"/>
    </location>
</feature>
<dbReference type="EMBL" id="SIDB01000001">
    <property type="protein sequence ID" value="KAI3437961.1"/>
    <property type="molecule type" value="Genomic_DNA"/>
</dbReference>
<proteinExistence type="predicted"/>
<dbReference type="Pfam" id="PF02010">
    <property type="entry name" value="REJ"/>
    <property type="match status" value="1"/>
</dbReference>
<comment type="subcellular location">
    <subcellularLocation>
        <location evidence="1">Membrane</location>
    </subcellularLocation>
</comment>
<evidence type="ECO:0000256" key="7">
    <source>
        <dbReference type="SAM" id="Phobius"/>
    </source>
</evidence>
<feature type="transmembrane region" description="Helical" evidence="7">
    <location>
        <begin position="2616"/>
        <end position="2639"/>
    </location>
</feature>
<evidence type="ECO:0000256" key="4">
    <source>
        <dbReference type="ARBA" id="ARBA00022989"/>
    </source>
</evidence>
<evidence type="ECO:0000313" key="10">
    <source>
        <dbReference type="EMBL" id="KAI3437961.1"/>
    </source>
</evidence>
<accession>A0A9D4TY40</accession>
<dbReference type="GO" id="GO:0006816">
    <property type="term" value="P:calcium ion transport"/>
    <property type="evidence" value="ECO:0007669"/>
    <property type="project" value="TreeGrafter"/>
</dbReference>
<feature type="region of interest" description="Disordered" evidence="6">
    <location>
        <begin position="2659"/>
        <end position="2691"/>
    </location>
</feature>
<keyword evidence="8" id="KW-0732">Signal</keyword>
<gene>
    <name evidence="10" type="ORF">D9Q98_000405</name>
</gene>
<keyword evidence="2 7" id="KW-0812">Transmembrane</keyword>
<name>A0A9D4TY40_CHLVU</name>
<evidence type="ECO:0000256" key="8">
    <source>
        <dbReference type="SAM" id="SignalP"/>
    </source>
</evidence>
<feature type="compositionally biased region" description="Low complexity" evidence="6">
    <location>
        <begin position="2458"/>
        <end position="2468"/>
    </location>
</feature>
<feature type="compositionally biased region" description="Low complexity" evidence="6">
    <location>
        <begin position="607"/>
        <end position="620"/>
    </location>
</feature>
<reference evidence="10" key="2">
    <citation type="submission" date="2020-11" db="EMBL/GenBank/DDBJ databases">
        <authorList>
            <person name="Cecchin M."/>
            <person name="Marcolungo L."/>
            <person name="Rossato M."/>
            <person name="Girolomoni L."/>
            <person name="Cosentino E."/>
            <person name="Cuine S."/>
            <person name="Li-Beisson Y."/>
            <person name="Delledonne M."/>
            <person name="Ballottari M."/>
        </authorList>
    </citation>
    <scope>NUCLEOTIDE SEQUENCE</scope>
    <source>
        <strain evidence="10">211/11P</strain>
        <tissue evidence="10">Whole cell</tissue>
    </source>
</reference>
<keyword evidence="5 7" id="KW-0472">Membrane</keyword>
<evidence type="ECO:0000259" key="9">
    <source>
        <dbReference type="Pfam" id="PF02010"/>
    </source>
</evidence>
<evidence type="ECO:0000256" key="3">
    <source>
        <dbReference type="ARBA" id="ARBA00022737"/>
    </source>
</evidence>
<feature type="signal peptide" evidence="8">
    <location>
        <begin position="1"/>
        <end position="22"/>
    </location>
</feature>
<feature type="region of interest" description="Disordered" evidence="6">
    <location>
        <begin position="2458"/>
        <end position="2485"/>
    </location>
</feature>
<dbReference type="GO" id="GO:0005261">
    <property type="term" value="F:monoatomic cation channel activity"/>
    <property type="evidence" value="ECO:0007669"/>
    <property type="project" value="TreeGrafter"/>
</dbReference>
<dbReference type="OrthoDB" id="540623at2759"/>
<organism evidence="10 11">
    <name type="scientific">Chlorella vulgaris</name>
    <name type="common">Green alga</name>
    <dbReference type="NCBI Taxonomy" id="3077"/>
    <lineage>
        <taxon>Eukaryota</taxon>
        <taxon>Viridiplantae</taxon>
        <taxon>Chlorophyta</taxon>
        <taxon>core chlorophytes</taxon>
        <taxon>Trebouxiophyceae</taxon>
        <taxon>Chlorellales</taxon>
        <taxon>Chlorellaceae</taxon>
        <taxon>Chlorella clade</taxon>
        <taxon>Chlorella</taxon>
    </lineage>
</organism>
<dbReference type="InterPro" id="IPR002859">
    <property type="entry name" value="PKD/REJ-like"/>
</dbReference>
<sequence length="2691" mass="275499">MRGSAVALVALCLWASIASGRAQEYCWNDGSCDLRDEAYKLCAPFGNQSACTASNYCDWLPEGGPEDGNGDVPFSQLQGLPWPAAFNLSTAAEICDGSSGNDTCPSACQKYLTQLGTDVVRQAVHAACTLSTCEEGGICWDTNAQASFKHIFHTIAETCTGHTFPSCWPAGGRCAPVDVCDGLEDSACSSATLVDGGDVVCNYTSSYRCDYSNNPDHPGSGGGGSYYDPCRYSQDDPCCTMGRAASFSTCVLDSPPQDSCTFSSSGCQPDYGLCSRQMNPGSCAELAESGCAWTSFSGSPTNSGTPYPQGGMPGPGMPSMPGNGSSAPAPSPGGQPMPRVTPGAAPWQIWTVPPLSPSFFNSTNSWWSDPARGGHGPFDLLTPPIADALLQAQAAGPLCQAFSQLLRTADGIAEGSCELSGMCDPNAMPALYRVTSQVADSLDTDLNSCELCHGLIDDLLPMLVNETGIDLVRLFAAVGAAGLERFDTACPAMVEGVLWVARHYDFLPGPGQPVASAVCPALRAVVAAAPDLATNIPSSCALFSSAQGCAETMSTLLTPFNASEPGAAAQALCYAKLPELFMPRYDEHYDGNQSHGEQQYNSTQSPGGQQYNGQQYTNEGPNYGGNGGSMQSGYCMMSGNAMSQCYAPDSASCTTVPGCLWTSSCYQQRCSEGDYWCQQRNDALPICGPLVKLLLPASGNSDAPVPLAEVCGRMGMCSGSNSTNSALCSACKTAMSEAVSSIKYQQQYSNGYNWGWSTEEMAFSMCSNTLARLSDMKAQCGAFAALSPASLAAANATRLCEAQAATLCQPTLNGTTNCTNCTLLLSAYQELSAAGVYGDGIGLAELCYTAYQWGGGNLNDSLHWQLQWRYGCDPSSACCSALPSDSFLNASIGLGGLTPQTTSRCEELPGCTADTYCWPAWGADTCQSLSSASCKENRQCQWYAWSTDGEQGSCVDAALSAKCRLAGQQGGKAGCAAARDDQGLSQCTHNQACHLDWSVRQCDNATACCLLPADLFQPQAPQACSNGTTDNAVCDYTTQCQTRFDSCNSFISKNTCELGTSCAWRSSQVPGYPAYGWCQSVRDACYEYNNDPEACASNPQCRSVPRCDVSYCGPDDSCCLIHSPAECSATPGCATSGWCGLVSSDCWMAWDGAACNNLPGCNWQTYNYTTVEGSTATAGWCAVASDPCSPHYNSPVACASVRDPQRNLPICRYSSACYDACASCGDCLDGVSRFIGTVLPGLNGTLPAQAVRDFCYQSGGDYWTCFQAYRVAAAHPESVQRPAAMCKALGMCSPQCMSSLGLVVCSTDGSQAGAVAAQDAPDGVCKSSSACSSGQSCDTASCTVLTQCDAETGLDSKSCGGTCVSACSLLEPLLTKLNRGTCSTDGDCNTNNGETCAPVAGRTCRRSLCNTNTGAVSTEQCAGFCSLAGAPALVSAALSADGRQVLLSFDQEVAVASSLPSGVLAPATVGALGQFSQVYSDATDLKTLVVYLGWDATISPGGAITVANSPTASSRLTGTLVGGGTTVLLQAPASPVAPTALLSGPASVGSGCGQAGAAAVVLDASRTPFSAGRPVTFAWEVTAAASQLTALDQLAAAASASSSQRLVLPSNTVASMAAGSYTVRLTARNWLGANTSTTFTFAKSAAELPLVAVIGGSEQDFSVASGIRVQTAIDLSSVCPGKRVTYLWNETSGLLLPGSFAATRNTLVVRGPVTGVTGGSVLNFSFSATLEDAGTTTTSLTLTARQSQVLAVLSGPQGDVLDTRTLTFSGSGSLDPDDAANTLQPFRFSWTCTATDPATQLSTPCFTNPATAPDQTASQLVIPPGLLPAGSSLYQIGVAAAKGSGGGTRSDTDTTTLRVLAGAAPTGRITRFCPGYSGCASKQHTPSEPLRLVFSLDDPSLLARTTFAWTSPTLSLATAASTSKQSLVVQPFTAAGARVFADGAQAVVTVIATADGKNATTSITVAMARRPTCTAAAGASCLSVSPSSGPVDSTAFTATASGFAADSMLTYDFGVQLPGGKVATHVRGSVDARFTFAPRVLAEGVNTITVCAKDVGGAQACSTSNVTVQAPAQAVTAAAINALGDSLNTALASGSTDALLSVVRQLSAATSTASGGEGGEEAQAAATEQAEQAMGAMEDLLSEDGATAEEVLGVADAAFTLVDASPELSPTLADSALNVAAGALEALSNGAPVQASDLDGLLDIVGACGPALLNTTGAGTGEGGLRRRRHLLAEQDASLAEQALDALTRTFAVVSGVQSTLLASMVAGESASVGSAGLVATAALADFAGLNAAANYAIGASGAGVTLLAGFAELVESEEPSFQLMLSHQEDASLLLTLISASSAEVPAPDAPARRRSLLTADAPEVAGSLATTVVSGYVNFTSSLDGLGTLAGQAIAVTLPLNDAFDAGLDAMCLRLDSTGYWRSDAVQLTSTAGGSARCVLSNVNNQQVVVVTYTMPEGEGPEGAAPGSPPPGSSPTPDAEEGDDELVTVTVPQIFFTARLTAYSPGNFTLGVQQQYIAALQAGSPDVDTLVVLTNIRAGSVIVDTTIQFLVSNGNTAAADQLAAILSTDPASLLPPGVWGEVTVSNLVQSEVTITVPEGLLSAPAGQTSFNKTALIAGLVGGIGGAILLAGAAICVWKQRAAKKTVDASSAQLESQFIEGEPGTPLSPTPFLNQNNSQSSPFAASAPRA</sequence>
<evidence type="ECO:0000256" key="2">
    <source>
        <dbReference type="ARBA" id="ARBA00022692"/>
    </source>
</evidence>
<comment type="caution">
    <text evidence="10">The sequence shown here is derived from an EMBL/GenBank/DDBJ whole genome shotgun (WGS) entry which is preliminary data.</text>
</comment>
<keyword evidence="3" id="KW-0677">Repeat</keyword>
<dbReference type="GO" id="GO:0005886">
    <property type="term" value="C:plasma membrane"/>
    <property type="evidence" value="ECO:0007669"/>
    <property type="project" value="TreeGrafter"/>
</dbReference>
<dbReference type="Proteomes" id="UP001055712">
    <property type="component" value="Unassembled WGS sequence"/>
</dbReference>
<feature type="chain" id="PRO_5039072227" description="PKD/REJ-like domain-containing protein" evidence="8">
    <location>
        <begin position="23"/>
        <end position="2691"/>
    </location>
</feature>
<feature type="region of interest" description="Disordered" evidence="6">
    <location>
        <begin position="302"/>
        <end position="341"/>
    </location>
</feature>
<evidence type="ECO:0000313" key="11">
    <source>
        <dbReference type="Proteomes" id="UP001055712"/>
    </source>
</evidence>
<feature type="domain" description="PKD/REJ-like" evidence="9">
    <location>
        <begin position="1721"/>
        <end position="2101"/>
    </location>
</feature>
<feature type="compositionally biased region" description="Low complexity" evidence="6">
    <location>
        <begin position="317"/>
        <end position="328"/>
    </location>
</feature>
<evidence type="ECO:0000256" key="6">
    <source>
        <dbReference type="SAM" id="MobiDB-lite"/>
    </source>
</evidence>
<feature type="region of interest" description="Disordered" evidence="6">
    <location>
        <begin position="587"/>
        <end position="623"/>
    </location>
</feature>
<reference evidence="10" key="1">
    <citation type="journal article" date="2019" name="Plant J.">
        <title>Chlorella vulgaris genome assembly and annotation reveals the molecular basis for metabolic acclimation to high light conditions.</title>
        <authorList>
            <person name="Cecchin M."/>
            <person name="Marcolungo L."/>
            <person name="Rossato M."/>
            <person name="Girolomoni L."/>
            <person name="Cosentino E."/>
            <person name="Cuine S."/>
            <person name="Li-Beisson Y."/>
            <person name="Delledonne M."/>
            <person name="Ballottari M."/>
        </authorList>
    </citation>
    <scope>NUCLEOTIDE SEQUENCE</scope>
    <source>
        <strain evidence="10">211/11P</strain>
    </source>
</reference>
<keyword evidence="11" id="KW-1185">Reference proteome</keyword>
<feature type="compositionally biased region" description="Polar residues" evidence="6">
    <location>
        <begin position="2672"/>
        <end position="2684"/>
    </location>
</feature>
<protein>
    <recommendedName>
        <fullName evidence="9">PKD/REJ-like domain-containing protein</fullName>
    </recommendedName>
</protein>
<evidence type="ECO:0000256" key="1">
    <source>
        <dbReference type="ARBA" id="ARBA00004370"/>
    </source>
</evidence>
<keyword evidence="4 7" id="KW-1133">Transmembrane helix</keyword>
<dbReference type="PANTHER" id="PTHR46730:SF1">
    <property type="entry name" value="PLAT DOMAIN-CONTAINING PROTEIN"/>
    <property type="match status" value="1"/>
</dbReference>
<dbReference type="PANTHER" id="PTHR46730">
    <property type="entry name" value="POLYCYSTIN-1"/>
    <property type="match status" value="1"/>
</dbReference>